<feature type="transmembrane region" description="Helical" evidence="7">
    <location>
        <begin position="43"/>
        <end position="62"/>
    </location>
</feature>
<feature type="transmembrane region" description="Helical" evidence="7">
    <location>
        <begin position="415"/>
        <end position="435"/>
    </location>
</feature>
<accession>A0ABU3DNJ1</accession>
<evidence type="ECO:0000256" key="4">
    <source>
        <dbReference type="ARBA" id="ARBA00022692"/>
    </source>
</evidence>
<evidence type="ECO:0000256" key="2">
    <source>
        <dbReference type="ARBA" id="ARBA00007430"/>
    </source>
</evidence>
<reference evidence="8 9" key="1">
    <citation type="submission" date="2023-09" db="EMBL/GenBank/DDBJ databases">
        <authorList>
            <person name="Rey-Velasco X."/>
        </authorList>
    </citation>
    <scope>NUCLEOTIDE SEQUENCE [LARGE SCALE GENOMIC DNA]</scope>
    <source>
        <strain evidence="8 9">F225</strain>
    </source>
</reference>
<keyword evidence="5 7" id="KW-1133">Transmembrane helix</keyword>
<dbReference type="Proteomes" id="UP001253848">
    <property type="component" value="Unassembled WGS sequence"/>
</dbReference>
<gene>
    <name evidence="8" type="ORF">RM541_02755</name>
</gene>
<evidence type="ECO:0000313" key="8">
    <source>
        <dbReference type="EMBL" id="MDT0685266.1"/>
    </source>
</evidence>
<dbReference type="EMBL" id="JAVRHN010000002">
    <property type="protein sequence ID" value="MDT0685266.1"/>
    <property type="molecule type" value="Genomic_DNA"/>
</dbReference>
<protein>
    <submittedName>
        <fullName evidence="8">Lipopolysaccharide biosynthesis protein</fullName>
    </submittedName>
</protein>
<dbReference type="CDD" id="cd13127">
    <property type="entry name" value="MATE_tuaB_like"/>
    <property type="match status" value="1"/>
</dbReference>
<feature type="transmembrane region" description="Helical" evidence="7">
    <location>
        <begin position="383"/>
        <end position="403"/>
    </location>
</feature>
<dbReference type="InterPro" id="IPR050833">
    <property type="entry name" value="Poly_Biosynth_Transport"/>
</dbReference>
<comment type="caution">
    <text evidence="8">The sequence shown here is derived from an EMBL/GenBank/DDBJ whole genome shotgun (WGS) entry which is preliminary data.</text>
</comment>
<comment type="similarity">
    <text evidence="2">Belongs to the polysaccharide synthase family.</text>
</comment>
<evidence type="ECO:0000313" key="9">
    <source>
        <dbReference type="Proteomes" id="UP001253848"/>
    </source>
</evidence>
<keyword evidence="6 7" id="KW-0472">Membrane</keyword>
<evidence type="ECO:0000256" key="7">
    <source>
        <dbReference type="SAM" id="Phobius"/>
    </source>
</evidence>
<feature type="transmembrane region" description="Helical" evidence="7">
    <location>
        <begin position="114"/>
        <end position="137"/>
    </location>
</feature>
<name>A0ABU3DNJ1_9FLAO</name>
<organism evidence="8 9">
    <name type="scientific">Autumnicola psychrophila</name>
    <dbReference type="NCBI Taxonomy" id="3075592"/>
    <lineage>
        <taxon>Bacteria</taxon>
        <taxon>Pseudomonadati</taxon>
        <taxon>Bacteroidota</taxon>
        <taxon>Flavobacteriia</taxon>
        <taxon>Flavobacteriales</taxon>
        <taxon>Flavobacteriaceae</taxon>
        <taxon>Autumnicola</taxon>
    </lineage>
</organism>
<sequence>MSDELRTKTTTAFGWAVGGQLSNQIIGFVITLVLARLLTPKEFGLASLVMVVNLIGQVFIDAGISSGLIRKKTVNDTELSSFFYLNVIIGVFLMLLVFLTSSIIAGIFESENLAPLLQLSSVQFFISSLGLMPMVFLKRDIDFRFLSQLDVGINVTSGIITIILALLGFGVYSLIFRSIVSGLINVWFLWKKTPWRPGWVFSYSSIKPTLNYSTGILGIGIVNIVSEKFSTILIGKFFSIATIGIFERAANTRGLILKNFGPLFNKVFFPVLSKIQDDEVRLRSYYLKAIQMVSLLVVFSMAILFLFSDTLIYYLYGKQWMEAAPMLKVLCLAGLVLPISNINLNLFMVKGKSRFLMSYEFGKHIISAIIMLIAISFGMKSFLYSLVGIAYLFFFMNITLTYIKFNFSIQDQLLAFASKLAPALILVLIIEYVILPNTASLKYALVVAPLFAIAYFTVAFLMDKELFFLIKKMVEPKFRQITKRIAYYF</sequence>
<dbReference type="PANTHER" id="PTHR30250:SF10">
    <property type="entry name" value="LIPOPOLYSACCHARIDE BIOSYNTHESIS PROTEIN WZXC"/>
    <property type="match status" value="1"/>
</dbReference>
<keyword evidence="3" id="KW-1003">Cell membrane</keyword>
<proteinExistence type="inferred from homology"/>
<keyword evidence="4 7" id="KW-0812">Transmembrane</keyword>
<feature type="transmembrane region" description="Helical" evidence="7">
    <location>
        <begin position="83"/>
        <end position="108"/>
    </location>
</feature>
<dbReference type="PANTHER" id="PTHR30250">
    <property type="entry name" value="PST FAMILY PREDICTED COLANIC ACID TRANSPORTER"/>
    <property type="match status" value="1"/>
</dbReference>
<dbReference type="RefSeq" id="WP_311498701.1">
    <property type="nucleotide sequence ID" value="NZ_JAVRHN010000002.1"/>
</dbReference>
<feature type="transmembrane region" description="Helical" evidence="7">
    <location>
        <begin position="293"/>
        <end position="315"/>
    </location>
</feature>
<feature type="transmembrane region" description="Helical" evidence="7">
    <location>
        <begin position="12"/>
        <end position="37"/>
    </location>
</feature>
<evidence type="ECO:0000256" key="5">
    <source>
        <dbReference type="ARBA" id="ARBA00022989"/>
    </source>
</evidence>
<feature type="transmembrane region" description="Helical" evidence="7">
    <location>
        <begin position="210"/>
        <end position="226"/>
    </location>
</feature>
<evidence type="ECO:0000256" key="3">
    <source>
        <dbReference type="ARBA" id="ARBA00022475"/>
    </source>
</evidence>
<keyword evidence="9" id="KW-1185">Reference proteome</keyword>
<comment type="subcellular location">
    <subcellularLocation>
        <location evidence="1">Cell membrane</location>
        <topology evidence="1">Multi-pass membrane protein</topology>
    </subcellularLocation>
</comment>
<dbReference type="Pfam" id="PF13440">
    <property type="entry name" value="Polysacc_synt_3"/>
    <property type="match status" value="1"/>
</dbReference>
<evidence type="ECO:0000256" key="6">
    <source>
        <dbReference type="ARBA" id="ARBA00023136"/>
    </source>
</evidence>
<feature type="transmembrane region" description="Helical" evidence="7">
    <location>
        <begin position="441"/>
        <end position="462"/>
    </location>
</feature>
<feature type="transmembrane region" description="Helical" evidence="7">
    <location>
        <begin position="327"/>
        <end position="349"/>
    </location>
</feature>
<evidence type="ECO:0000256" key="1">
    <source>
        <dbReference type="ARBA" id="ARBA00004651"/>
    </source>
</evidence>